<evidence type="ECO:0000313" key="3">
    <source>
        <dbReference type="Proteomes" id="UP000233597"/>
    </source>
</evidence>
<dbReference type="RefSeq" id="WP_101271185.1">
    <property type="nucleotide sequence ID" value="NZ_NWTK01000022.1"/>
</dbReference>
<dbReference type="EMBL" id="NWTK01000022">
    <property type="protein sequence ID" value="PKR48477.1"/>
    <property type="molecule type" value="Genomic_DNA"/>
</dbReference>
<comment type="caution">
    <text evidence="2">The sequence shown here is derived from an EMBL/GenBank/DDBJ whole genome shotgun (WGS) entry which is preliminary data.</text>
</comment>
<feature type="compositionally biased region" description="Basic and acidic residues" evidence="1">
    <location>
        <begin position="339"/>
        <end position="352"/>
    </location>
</feature>
<dbReference type="SUPFAM" id="SSF48576">
    <property type="entry name" value="Terpenoid synthases"/>
    <property type="match status" value="1"/>
</dbReference>
<sequence>MTASPSPFYGSSEDPFFACKELAAAKNANLYRAAMRLNAARQRFFLAAYASMRVIDDIVDDGFLEKSDAERDSLRDETFDIIDRWQDQIEAAKVMADNPWPDVGPLPAAVYEALTLTLGESDLSVDPWVKLADALRKDVAEDPLDEWDDFIAYCEGATAAPASIFVYLLSARFDDEIGYVSALTASPLYHARDMAIFCYVVHILRDLPVDVKGPDRLVTIPGEILLAADISIGEIRNAIGQQNFDALNQLGAFMLEKAWEHFETGQARSAELLAILDPEETDTLSRLFGVYIELAALMDAGYGAFLADRAEIIKDTAQKSLPDLPGATATGKTGQGHAASHDDAADPVKDSGDSGPNTQ</sequence>
<accession>A0A2N3KD14</accession>
<reference evidence="2 3" key="1">
    <citation type="submission" date="2017-09" db="EMBL/GenBank/DDBJ databases">
        <title>Biodiversity and function of Thalassospira species in the particle-attached aromatic-hydrocarbon-degrading consortia from the surface seawater of the South China Sea.</title>
        <authorList>
            <person name="Dong C."/>
            <person name="Liu R."/>
            <person name="Shao Z."/>
        </authorList>
    </citation>
    <scope>NUCLEOTIDE SEQUENCE [LARGE SCALE GENOMIC DNA]</scope>
    <source>
        <strain evidence="2 3">CSC1P2</strain>
    </source>
</reference>
<evidence type="ECO:0000313" key="2">
    <source>
        <dbReference type="EMBL" id="PKR48477.1"/>
    </source>
</evidence>
<dbReference type="Pfam" id="PF00494">
    <property type="entry name" value="SQS_PSY"/>
    <property type="match status" value="1"/>
</dbReference>
<dbReference type="PANTHER" id="PTHR31480">
    <property type="entry name" value="BIFUNCTIONAL LYCOPENE CYCLASE/PHYTOENE SYNTHASE"/>
    <property type="match status" value="1"/>
</dbReference>
<gene>
    <name evidence="2" type="ORF">COO20_23935</name>
</gene>
<dbReference type="InterPro" id="IPR008949">
    <property type="entry name" value="Isoprenoid_synthase_dom_sf"/>
</dbReference>
<dbReference type="Proteomes" id="UP000233597">
    <property type="component" value="Unassembled WGS sequence"/>
</dbReference>
<dbReference type="GO" id="GO:0016765">
    <property type="term" value="F:transferase activity, transferring alkyl or aryl (other than methyl) groups"/>
    <property type="evidence" value="ECO:0007669"/>
    <property type="project" value="UniProtKB-ARBA"/>
</dbReference>
<organism evidence="2 3">
    <name type="scientific">Thalassospira marina</name>
    <dbReference type="NCBI Taxonomy" id="2048283"/>
    <lineage>
        <taxon>Bacteria</taxon>
        <taxon>Pseudomonadati</taxon>
        <taxon>Pseudomonadota</taxon>
        <taxon>Alphaproteobacteria</taxon>
        <taxon>Rhodospirillales</taxon>
        <taxon>Thalassospiraceae</taxon>
        <taxon>Thalassospira</taxon>
    </lineage>
</organism>
<protein>
    <submittedName>
        <fullName evidence="2">Phytoene desaturase</fullName>
    </submittedName>
</protein>
<evidence type="ECO:0000256" key="1">
    <source>
        <dbReference type="SAM" id="MobiDB-lite"/>
    </source>
</evidence>
<proteinExistence type="predicted"/>
<dbReference type="OrthoDB" id="7356714at2"/>
<dbReference type="InterPro" id="IPR002060">
    <property type="entry name" value="Squ/phyt_synthse"/>
</dbReference>
<name>A0A2N3KD14_9PROT</name>
<dbReference type="AlphaFoldDB" id="A0A2N3KD14"/>
<dbReference type="Gene3D" id="1.10.600.10">
    <property type="entry name" value="Farnesyl Diphosphate Synthase"/>
    <property type="match status" value="1"/>
</dbReference>
<feature type="region of interest" description="Disordered" evidence="1">
    <location>
        <begin position="319"/>
        <end position="359"/>
    </location>
</feature>